<dbReference type="Pfam" id="PF20013">
    <property type="entry name" value="GAP1-N2"/>
    <property type="match status" value="1"/>
</dbReference>
<dbReference type="KEGG" id="aagg:ETAA8_47740"/>
<organism evidence="3 4">
    <name type="scientific">Anatilimnocola aggregata</name>
    <dbReference type="NCBI Taxonomy" id="2528021"/>
    <lineage>
        <taxon>Bacteria</taxon>
        <taxon>Pseudomonadati</taxon>
        <taxon>Planctomycetota</taxon>
        <taxon>Planctomycetia</taxon>
        <taxon>Pirellulales</taxon>
        <taxon>Pirellulaceae</taxon>
        <taxon>Anatilimnocola</taxon>
    </lineage>
</organism>
<feature type="region of interest" description="Disordered" evidence="1">
    <location>
        <begin position="239"/>
        <end position="258"/>
    </location>
</feature>
<reference evidence="3 4" key="1">
    <citation type="submission" date="2019-02" db="EMBL/GenBank/DDBJ databases">
        <title>Deep-cultivation of Planctomycetes and their phenomic and genomic characterization uncovers novel biology.</title>
        <authorList>
            <person name="Wiegand S."/>
            <person name="Jogler M."/>
            <person name="Boedeker C."/>
            <person name="Pinto D."/>
            <person name="Vollmers J."/>
            <person name="Rivas-Marin E."/>
            <person name="Kohn T."/>
            <person name="Peeters S.H."/>
            <person name="Heuer A."/>
            <person name="Rast P."/>
            <person name="Oberbeckmann S."/>
            <person name="Bunk B."/>
            <person name="Jeske O."/>
            <person name="Meyerdierks A."/>
            <person name="Storesund J.E."/>
            <person name="Kallscheuer N."/>
            <person name="Luecker S."/>
            <person name="Lage O.M."/>
            <person name="Pohl T."/>
            <person name="Merkel B.J."/>
            <person name="Hornburger P."/>
            <person name="Mueller R.-W."/>
            <person name="Bruemmer F."/>
            <person name="Labrenz M."/>
            <person name="Spormann A.M."/>
            <person name="Op den Camp H."/>
            <person name="Overmann J."/>
            <person name="Amann R."/>
            <person name="Jetten M.S.M."/>
            <person name="Mascher T."/>
            <person name="Medema M.H."/>
            <person name="Devos D.P."/>
            <person name="Kaster A.-K."/>
            <person name="Ovreas L."/>
            <person name="Rohde M."/>
            <person name="Galperin M.Y."/>
            <person name="Jogler C."/>
        </authorList>
    </citation>
    <scope>NUCLEOTIDE SEQUENCE [LARGE SCALE GENOMIC DNA]</scope>
    <source>
        <strain evidence="3 4">ETA_A8</strain>
    </source>
</reference>
<dbReference type="OrthoDB" id="271226at2"/>
<keyword evidence="4" id="KW-1185">Reference proteome</keyword>
<dbReference type="Proteomes" id="UP000315017">
    <property type="component" value="Chromosome"/>
</dbReference>
<name>A0A517YHG7_9BACT</name>
<protein>
    <recommendedName>
        <fullName evidence="2">GTPase-associated protein 1 N-terminal domain-containing protein</fullName>
    </recommendedName>
</protein>
<dbReference type="AlphaFoldDB" id="A0A517YHG7"/>
<feature type="domain" description="GTPase-associated protein 1 N-terminal" evidence="2">
    <location>
        <begin position="5"/>
        <end position="128"/>
    </location>
</feature>
<gene>
    <name evidence="3" type="ORF">ETAA8_47740</name>
</gene>
<feature type="region of interest" description="Disordered" evidence="1">
    <location>
        <begin position="116"/>
        <end position="143"/>
    </location>
</feature>
<evidence type="ECO:0000256" key="1">
    <source>
        <dbReference type="SAM" id="MobiDB-lite"/>
    </source>
</evidence>
<dbReference type="EMBL" id="CP036274">
    <property type="protein sequence ID" value="QDU29659.1"/>
    <property type="molecule type" value="Genomic_DNA"/>
</dbReference>
<sequence>MTFRVEQAIFTSLRGERMAGYQLASRSSGIDDDLAQQLSNWGPAHDSLETRLGRTSVNVHPLEGELVCIGYTQLAGSEYSGRAGGRVYTHSFILPHEALEPFQFNPFTILRAFRSAGRTQPRREPPESLDTFSLVGRSSSNSGDGKQVLTATLDDSVCEKLLWALAAGQPVFLAGDAPLDSLMEATLQLLPAEDRPGVSLSTGLRISPRRPFQLQAIAADAVLVRQLQRNEHAVVIQVPGNNSSPARDTKTSTGTKFF</sequence>
<evidence type="ECO:0000259" key="2">
    <source>
        <dbReference type="Pfam" id="PF20013"/>
    </source>
</evidence>
<evidence type="ECO:0000313" key="4">
    <source>
        <dbReference type="Proteomes" id="UP000315017"/>
    </source>
</evidence>
<accession>A0A517YHG7</accession>
<evidence type="ECO:0000313" key="3">
    <source>
        <dbReference type="EMBL" id="QDU29659.1"/>
    </source>
</evidence>
<dbReference type="RefSeq" id="WP_145093813.1">
    <property type="nucleotide sequence ID" value="NZ_CP036274.1"/>
</dbReference>
<dbReference type="InterPro" id="IPR045402">
    <property type="entry name" value="GAP1-N2"/>
</dbReference>
<proteinExistence type="predicted"/>